<feature type="compositionally biased region" description="Basic and acidic residues" evidence="1">
    <location>
        <begin position="43"/>
        <end position="53"/>
    </location>
</feature>
<dbReference type="AlphaFoldDB" id="A0A2T5G4E0"/>
<evidence type="ECO:0008006" key="4">
    <source>
        <dbReference type="Google" id="ProtNLM"/>
    </source>
</evidence>
<reference evidence="2 3" key="1">
    <citation type="submission" date="2017-08" db="EMBL/GenBank/DDBJ databases">
        <title>Burning lignite coal seam in the remote Altai Mountains harbors a hydrogen-driven thermophilic microbial community.</title>
        <authorList>
            <person name="Kadnikov V.V."/>
            <person name="Mardanov A.V."/>
            <person name="Ivasenko D."/>
            <person name="Beletsky A.V."/>
            <person name="Karnachuk O.V."/>
            <person name="Ravin N.V."/>
        </authorList>
    </citation>
    <scope>NUCLEOTIDE SEQUENCE [LARGE SCALE GENOMIC DNA]</scope>
    <source>
        <strain evidence="2">AL33</strain>
    </source>
</reference>
<organism evidence="2 3">
    <name type="scientific">Hydrogenibacillus schlegelii</name>
    <name type="common">Bacillus schlegelii</name>
    <dbReference type="NCBI Taxonomy" id="1484"/>
    <lineage>
        <taxon>Bacteria</taxon>
        <taxon>Bacillati</taxon>
        <taxon>Bacillota</taxon>
        <taxon>Bacilli</taxon>
        <taxon>Bacillales</taxon>
        <taxon>Bacillales Family X. Incertae Sedis</taxon>
        <taxon>Hydrogenibacillus</taxon>
    </lineage>
</organism>
<dbReference type="Proteomes" id="UP000244180">
    <property type="component" value="Unassembled WGS sequence"/>
</dbReference>
<dbReference type="Gene3D" id="1.10.287.2170">
    <property type="match status" value="1"/>
</dbReference>
<gene>
    <name evidence="2" type="ORF">HSCHL_1708</name>
</gene>
<feature type="region of interest" description="Disordered" evidence="1">
    <location>
        <begin position="34"/>
        <end position="53"/>
    </location>
</feature>
<sequence>MLGQRGQEEREVDDDLVRDMTEVLTSLAARLYGKRSPRRRAKKAPEALQREDP</sequence>
<protein>
    <recommendedName>
        <fullName evidence="4">Resolvase</fullName>
    </recommendedName>
</protein>
<comment type="caution">
    <text evidence="2">The sequence shown here is derived from an EMBL/GenBank/DDBJ whole genome shotgun (WGS) entry which is preliminary data.</text>
</comment>
<evidence type="ECO:0000313" key="3">
    <source>
        <dbReference type="Proteomes" id="UP000244180"/>
    </source>
</evidence>
<evidence type="ECO:0000313" key="2">
    <source>
        <dbReference type="EMBL" id="PTQ51025.1"/>
    </source>
</evidence>
<evidence type="ECO:0000256" key="1">
    <source>
        <dbReference type="SAM" id="MobiDB-lite"/>
    </source>
</evidence>
<accession>A0A2T5G4E0</accession>
<name>A0A2T5G4E0_HYDSH</name>
<proteinExistence type="predicted"/>
<dbReference type="EMBL" id="PEBV01000056">
    <property type="protein sequence ID" value="PTQ51025.1"/>
    <property type="molecule type" value="Genomic_DNA"/>
</dbReference>